<organism evidence="3 4">
    <name type="scientific">Paenibacillus wenxiniae</name>
    <dbReference type="NCBI Taxonomy" id="1636843"/>
    <lineage>
        <taxon>Bacteria</taxon>
        <taxon>Bacillati</taxon>
        <taxon>Bacillota</taxon>
        <taxon>Bacilli</taxon>
        <taxon>Bacillales</taxon>
        <taxon>Paenibacillaceae</taxon>
        <taxon>Paenibacillus</taxon>
    </lineage>
</organism>
<feature type="transmembrane region" description="Helical" evidence="2">
    <location>
        <begin position="58"/>
        <end position="79"/>
    </location>
</feature>
<evidence type="ECO:0008006" key="5">
    <source>
        <dbReference type="Google" id="ProtNLM"/>
    </source>
</evidence>
<comment type="caution">
    <text evidence="3">The sequence shown here is derived from an EMBL/GenBank/DDBJ whole genome shotgun (WGS) entry which is preliminary data.</text>
</comment>
<keyword evidence="2" id="KW-0812">Transmembrane</keyword>
<evidence type="ECO:0000313" key="4">
    <source>
        <dbReference type="Proteomes" id="UP001597233"/>
    </source>
</evidence>
<dbReference type="RefSeq" id="WP_347322945.1">
    <property type="nucleotide sequence ID" value="NZ_JBCGUH010000001.1"/>
</dbReference>
<feature type="region of interest" description="Disordered" evidence="1">
    <location>
        <begin position="83"/>
        <end position="123"/>
    </location>
</feature>
<keyword evidence="4" id="KW-1185">Reference proteome</keyword>
<dbReference type="EMBL" id="JBHUEH010000032">
    <property type="protein sequence ID" value="MFD1888215.1"/>
    <property type="molecule type" value="Genomic_DNA"/>
</dbReference>
<dbReference type="Proteomes" id="UP001597233">
    <property type="component" value="Unassembled WGS sequence"/>
</dbReference>
<keyword evidence="2" id="KW-0472">Membrane</keyword>
<evidence type="ECO:0000313" key="3">
    <source>
        <dbReference type="EMBL" id="MFD1888215.1"/>
    </source>
</evidence>
<name>A0ABW4RQA1_9BACL</name>
<proteinExistence type="predicted"/>
<evidence type="ECO:0000256" key="1">
    <source>
        <dbReference type="SAM" id="MobiDB-lite"/>
    </source>
</evidence>
<feature type="compositionally biased region" description="Polar residues" evidence="1">
    <location>
        <begin position="86"/>
        <end position="109"/>
    </location>
</feature>
<accession>A0ABW4RQA1</accession>
<reference evidence="4" key="1">
    <citation type="journal article" date="2019" name="Int. J. Syst. Evol. Microbiol.">
        <title>The Global Catalogue of Microorganisms (GCM) 10K type strain sequencing project: providing services to taxonomists for standard genome sequencing and annotation.</title>
        <authorList>
            <consortium name="The Broad Institute Genomics Platform"/>
            <consortium name="The Broad Institute Genome Sequencing Center for Infectious Disease"/>
            <person name="Wu L."/>
            <person name="Ma J."/>
        </authorList>
    </citation>
    <scope>NUCLEOTIDE SEQUENCE [LARGE SCALE GENOMIC DNA]</scope>
    <source>
        <strain evidence="4">CCUG 54950</strain>
    </source>
</reference>
<sequence length="256" mass="27927">MTLTSEPRKRNKYNEIMERIQVTPEMHERIMERIRTADITKANTAPAKPSLWTRYQKYMVAAASMIVVLAGVLAAQHGFAPGTGQEAGTSLNAPETNQTAPRSGTSVPPQASDMKTPYSTNAPSDRAMIITGAQSYDSLAALTKAAGYHVKQVNALPFKSEQTQYSLSDKLAELVYTGSNNVLTFRMQPGSGDISGDYGDYSDTRIMTENGASITIKGNDKRFTLATWEQNGYTYSMSVQQPISSEQLLAAVHSVK</sequence>
<evidence type="ECO:0000256" key="2">
    <source>
        <dbReference type="SAM" id="Phobius"/>
    </source>
</evidence>
<protein>
    <recommendedName>
        <fullName evidence="5">DUF4367 domain-containing protein</fullName>
    </recommendedName>
</protein>
<gene>
    <name evidence="3" type="ORF">ACFSC9_22275</name>
</gene>
<keyword evidence="2" id="KW-1133">Transmembrane helix</keyword>